<evidence type="ECO:0000313" key="1">
    <source>
        <dbReference type="EMBL" id="JAH37740.1"/>
    </source>
</evidence>
<reference evidence="1" key="2">
    <citation type="journal article" date="2015" name="Fish Shellfish Immunol.">
        <title>Early steps in the European eel (Anguilla anguilla)-Vibrio vulnificus interaction in the gills: Role of the RtxA13 toxin.</title>
        <authorList>
            <person name="Callol A."/>
            <person name="Pajuelo D."/>
            <person name="Ebbesson L."/>
            <person name="Teles M."/>
            <person name="MacKenzie S."/>
            <person name="Amaro C."/>
        </authorList>
    </citation>
    <scope>NUCLEOTIDE SEQUENCE</scope>
</reference>
<organism evidence="1">
    <name type="scientific">Anguilla anguilla</name>
    <name type="common">European freshwater eel</name>
    <name type="synonym">Muraena anguilla</name>
    <dbReference type="NCBI Taxonomy" id="7936"/>
    <lineage>
        <taxon>Eukaryota</taxon>
        <taxon>Metazoa</taxon>
        <taxon>Chordata</taxon>
        <taxon>Craniata</taxon>
        <taxon>Vertebrata</taxon>
        <taxon>Euteleostomi</taxon>
        <taxon>Actinopterygii</taxon>
        <taxon>Neopterygii</taxon>
        <taxon>Teleostei</taxon>
        <taxon>Anguilliformes</taxon>
        <taxon>Anguillidae</taxon>
        <taxon>Anguilla</taxon>
    </lineage>
</organism>
<protein>
    <submittedName>
        <fullName evidence="1">Uncharacterized protein</fullName>
    </submittedName>
</protein>
<accession>A0A0E9SAP0</accession>
<sequence>MCTTTVEKEKKNKWYILLYSRTLIERKYFLAFWSINNVLPLANNL</sequence>
<proteinExistence type="predicted"/>
<dbReference type="AlphaFoldDB" id="A0A0E9SAP0"/>
<dbReference type="EMBL" id="GBXM01070837">
    <property type="protein sequence ID" value="JAH37740.1"/>
    <property type="molecule type" value="Transcribed_RNA"/>
</dbReference>
<reference evidence="1" key="1">
    <citation type="submission" date="2014-11" db="EMBL/GenBank/DDBJ databases">
        <authorList>
            <person name="Amaro Gonzalez C."/>
        </authorList>
    </citation>
    <scope>NUCLEOTIDE SEQUENCE</scope>
</reference>
<name>A0A0E9SAP0_ANGAN</name>